<keyword evidence="4" id="KW-0175">Coiled coil</keyword>
<evidence type="ECO:0000259" key="6">
    <source>
        <dbReference type="Pfam" id="PF25954"/>
    </source>
</evidence>
<dbReference type="InterPro" id="IPR058792">
    <property type="entry name" value="Beta-barrel_RND_2"/>
</dbReference>
<keyword evidence="9" id="KW-1185">Reference proteome</keyword>
<name>A0ABT3ARW6_9RHOB</name>
<dbReference type="PROSITE" id="PS51257">
    <property type="entry name" value="PROKAR_LIPOPROTEIN"/>
    <property type="match status" value="1"/>
</dbReference>
<dbReference type="SUPFAM" id="SSF111369">
    <property type="entry name" value="HlyD-like secretion proteins"/>
    <property type="match status" value="1"/>
</dbReference>
<evidence type="ECO:0000256" key="2">
    <source>
        <dbReference type="ARBA" id="ARBA00009477"/>
    </source>
</evidence>
<dbReference type="Pfam" id="PF25954">
    <property type="entry name" value="Beta-barrel_RND_2"/>
    <property type="match status" value="1"/>
</dbReference>
<dbReference type="NCBIfam" id="TIGR01730">
    <property type="entry name" value="RND_mfp"/>
    <property type="match status" value="1"/>
</dbReference>
<organism evidence="8 9">
    <name type="scientific">Ruegeria aquimaris</name>
    <dbReference type="NCBI Taxonomy" id="2984333"/>
    <lineage>
        <taxon>Bacteria</taxon>
        <taxon>Pseudomonadati</taxon>
        <taxon>Pseudomonadota</taxon>
        <taxon>Alphaproteobacteria</taxon>
        <taxon>Rhodobacterales</taxon>
        <taxon>Roseobacteraceae</taxon>
        <taxon>Ruegeria</taxon>
    </lineage>
</organism>
<feature type="domain" description="Multidrug resistance protein MdtA-like barrel-sandwich hybrid" evidence="5">
    <location>
        <begin position="63"/>
        <end position="196"/>
    </location>
</feature>
<evidence type="ECO:0000256" key="3">
    <source>
        <dbReference type="ARBA" id="ARBA00022448"/>
    </source>
</evidence>
<evidence type="ECO:0000259" key="7">
    <source>
        <dbReference type="Pfam" id="PF25967"/>
    </source>
</evidence>
<dbReference type="Pfam" id="PF25967">
    <property type="entry name" value="RND-MFP_C"/>
    <property type="match status" value="1"/>
</dbReference>
<dbReference type="Gene3D" id="1.10.287.470">
    <property type="entry name" value="Helix hairpin bin"/>
    <property type="match status" value="1"/>
</dbReference>
<dbReference type="Gene3D" id="2.40.420.20">
    <property type="match status" value="1"/>
</dbReference>
<evidence type="ECO:0000256" key="4">
    <source>
        <dbReference type="SAM" id="Coils"/>
    </source>
</evidence>
<dbReference type="InterPro" id="IPR058627">
    <property type="entry name" value="MdtA-like_C"/>
</dbReference>
<dbReference type="InterPro" id="IPR006143">
    <property type="entry name" value="RND_pump_MFP"/>
</dbReference>
<accession>A0ABT3ARW6</accession>
<comment type="similarity">
    <text evidence="2">Belongs to the membrane fusion protein (MFP) (TC 8.A.1) family.</text>
</comment>
<feature type="domain" description="Multidrug resistance protein MdtA-like C-terminal permuted SH3" evidence="7">
    <location>
        <begin position="287"/>
        <end position="343"/>
    </location>
</feature>
<dbReference type="EMBL" id="JAOWLB010000046">
    <property type="protein sequence ID" value="MCV2891430.1"/>
    <property type="molecule type" value="Genomic_DNA"/>
</dbReference>
<evidence type="ECO:0000313" key="9">
    <source>
        <dbReference type="Proteomes" id="UP001320899"/>
    </source>
</evidence>
<proteinExistence type="inferred from homology"/>
<evidence type="ECO:0000313" key="8">
    <source>
        <dbReference type="EMBL" id="MCV2891430.1"/>
    </source>
</evidence>
<evidence type="ECO:0000256" key="1">
    <source>
        <dbReference type="ARBA" id="ARBA00004196"/>
    </source>
</evidence>
<dbReference type="InterPro" id="IPR058625">
    <property type="entry name" value="MdtA-like_BSH"/>
</dbReference>
<comment type="subcellular location">
    <subcellularLocation>
        <location evidence="1">Cell envelope</location>
    </subcellularLocation>
</comment>
<dbReference type="PANTHER" id="PTHR30469:SF15">
    <property type="entry name" value="HLYD FAMILY OF SECRETION PROTEINS"/>
    <property type="match status" value="1"/>
</dbReference>
<evidence type="ECO:0000259" key="5">
    <source>
        <dbReference type="Pfam" id="PF25917"/>
    </source>
</evidence>
<sequence>MFNALFRTALVGVCLFALVGCKEDPEGHHAPEARSLDLPVTRVEIAAADRLYSTPGSAISQERIEVSSRTTGYLQRITVHEGDVISKGDILIEIDPTDIEGAINRAQAALSSAETALSDAEQDVVRLENLLERGAVSNENLRKATVARDVSRARLAEAQAALDTALAGRRYTTIISPIDGIVVARQKQVGDLATPGFPILTIESRTRLLFRTSVSESHIGVVRVGDPVKVAIDALGKEDVTGEILRIIPSGDPVTRRYDVEIALPSGLDVFPGMFGRAHFVIGSDRVVTIPARALTERGGLPGAFIVGDNGAVHFRWLRTGRELSDAIEVNAGLNGGETIVAQDDDRLRGGDRIETTAGATPDE</sequence>
<gene>
    <name evidence="8" type="ORF">OE747_24250</name>
</gene>
<dbReference type="Proteomes" id="UP001320899">
    <property type="component" value="Unassembled WGS sequence"/>
</dbReference>
<dbReference type="RefSeq" id="WP_263831018.1">
    <property type="nucleotide sequence ID" value="NZ_JAOWLB010000046.1"/>
</dbReference>
<dbReference type="Gene3D" id="2.40.50.100">
    <property type="match status" value="1"/>
</dbReference>
<dbReference type="PANTHER" id="PTHR30469">
    <property type="entry name" value="MULTIDRUG RESISTANCE PROTEIN MDTA"/>
    <property type="match status" value="1"/>
</dbReference>
<keyword evidence="3" id="KW-0813">Transport</keyword>
<dbReference type="Pfam" id="PF25917">
    <property type="entry name" value="BSH_RND"/>
    <property type="match status" value="1"/>
</dbReference>
<feature type="domain" description="CusB-like beta-barrel" evidence="6">
    <location>
        <begin position="213"/>
        <end position="280"/>
    </location>
</feature>
<feature type="coiled-coil region" evidence="4">
    <location>
        <begin position="103"/>
        <end position="130"/>
    </location>
</feature>
<protein>
    <submittedName>
        <fullName evidence="8">Efflux RND transporter periplasmic adaptor subunit</fullName>
    </submittedName>
</protein>
<comment type="caution">
    <text evidence="8">The sequence shown here is derived from an EMBL/GenBank/DDBJ whole genome shotgun (WGS) entry which is preliminary data.</text>
</comment>
<dbReference type="Gene3D" id="2.40.30.170">
    <property type="match status" value="1"/>
</dbReference>
<reference evidence="8 9" key="1">
    <citation type="submission" date="2022-10" db="EMBL/GenBank/DDBJ databases">
        <title>Ruegeria sp. nov., isolated from ocean surface sediments.</title>
        <authorList>
            <person name="He W."/>
            <person name="Xue H.-P."/>
            <person name="Zhang D.-F."/>
        </authorList>
    </citation>
    <scope>NUCLEOTIDE SEQUENCE [LARGE SCALE GENOMIC DNA]</scope>
    <source>
        <strain evidence="8 9">XHP0148</strain>
    </source>
</reference>